<organism evidence="4 5">
    <name type="scientific">Shearwaterpox virus</name>
    <dbReference type="NCBI Taxonomy" id="1974596"/>
    <lineage>
        <taxon>Viruses</taxon>
        <taxon>Varidnaviria</taxon>
        <taxon>Bamfordvirae</taxon>
        <taxon>Nucleocytoviricota</taxon>
        <taxon>Pokkesviricetes</taxon>
        <taxon>Chitovirales</taxon>
        <taxon>Poxviridae</taxon>
        <taxon>Chordopoxvirinae</taxon>
        <taxon>Avipoxvirus</taxon>
        <taxon>Avipoxvirus canarypox</taxon>
        <taxon>Canarypox virus</taxon>
    </lineage>
</organism>
<evidence type="ECO:0000256" key="1">
    <source>
        <dbReference type="SAM" id="Phobius"/>
    </source>
</evidence>
<dbReference type="Pfam" id="PF04395">
    <property type="entry name" value="Poxvirus_B22R"/>
    <property type="match status" value="1"/>
</dbReference>
<feature type="domain" description="Poxvirus B22R protein N-terminal" evidence="3">
    <location>
        <begin position="59"/>
        <end position="149"/>
    </location>
</feature>
<dbReference type="EMBL" id="KX857216">
    <property type="protein sequence ID" value="ARF02718.1"/>
    <property type="molecule type" value="Genomic_DNA"/>
</dbReference>
<accession>A0A1V0S7X1</accession>
<dbReference type="Pfam" id="PF13168">
    <property type="entry name" value="Poxvirus_B22R_C"/>
    <property type="match status" value="1"/>
</dbReference>
<dbReference type="InterPro" id="IPR025128">
    <property type="entry name" value="Poxvirus_B22R_C_dom"/>
</dbReference>
<feature type="domain" description="Poxvirus B22R protein C-terminal" evidence="2">
    <location>
        <begin position="850"/>
        <end position="1043"/>
    </location>
</feature>
<keyword evidence="1" id="KW-0472">Membrane</keyword>
<feature type="transmembrane region" description="Helical" evidence="1">
    <location>
        <begin position="37"/>
        <end position="56"/>
    </location>
</feature>
<keyword evidence="1" id="KW-0812">Transmembrane</keyword>
<proteinExistence type="predicted"/>
<dbReference type="Proteomes" id="UP000315116">
    <property type="component" value="Segment"/>
</dbReference>
<dbReference type="Pfam" id="PF13169">
    <property type="entry name" value="Poxvirus_B22R_N"/>
    <property type="match status" value="1"/>
</dbReference>
<reference evidence="4 5" key="1">
    <citation type="journal article" date="2017" name="BMC Genomics">
        <title>Genomic characterization of two novel pathogenic avipoxviruses isolated from pacific shearwaters (Ardenna spp.).</title>
        <authorList>
            <person name="Sarker S."/>
            <person name="Das S."/>
            <person name="Lavers J.L."/>
            <person name="Hutton I."/>
            <person name="Helbig K."/>
            <person name="Imbery J."/>
            <person name="Upton C."/>
            <person name="Raidal S.R."/>
        </authorList>
    </citation>
    <scope>NUCLEOTIDE SEQUENCE [LARGE SCALE GENOMIC DNA]</scope>
    <source>
        <strain evidence="4 5">SWPV-1</strain>
    </source>
</reference>
<evidence type="ECO:0000313" key="4">
    <source>
        <dbReference type="EMBL" id="ARF02718.1"/>
    </source>
</evidence>
<evidence type="ECO:0000259" key="2">
    <source>
        <dbReference type="Pfam" id="PF13168"/>
    </source>
</evidence>
<sequence length="1803" mass="205650">MYLYMYCKLLHITNQIIELKALIINGMEIMYFSNVQWIYVISIISIISVSFLMVNVNGKSCVKTKSIYHSRENTVENKQSVDYKADAITKYLQIAEYKEKNKFFSEFNWNNISNYLETKFLDMCLKNSNEGKRYKYNYSYKYSIVIYVEKAKTSFLEARKEAVSCVIKNLIMVKDIDKYIINTGNSYKFAVPQVEYVKLLNKECNNVTVSSIILSNFTIHGNKPKIENVEILFEGVSVQEPYMDSDMFHICIHSIIDLCRGDSNLHISILKKVITGKCENNSMSLISEVVKPPDDYLQILKRYSLEDDDNTRLFYYCMLHNSSDSSCLNYISLQDSASNTYIKLLDPYFHKTLSSRLKRSLSEKLNEEDLDCMYEKYEPYNEGTELNECINKREERAIKNRKKRGATSTVSDVDDEYSQIAKYLGVKENDILPGSASHIQLGIYGDRYDTVTGDGAIIDRLSLSARQLFSQYMPNVPADTIPSNVISELDRVRHVTSTPKNPVISGVYSVAANKIESVKSALKKENPGLSNKNELDINSKHIHYLGSNSINTVNDVKKITGNDAYSKFKDRVSSFRHKGGDVVLTRYNQKEGNLLFNVDTSTSIIKPAREFPKKNTVFGSISSLDSTQDNTILNNRKSMSLNDISTCGKFGNSAACALLGSVPNIQSSSKDINIIDTFKSNKILEKKVAKIPITSNILTRSDIRNKVSHVKFLDSQDPVLRRHAEAKENVFSNPQRSSIRSREPTYAYVRGERTSESVFSRSMSTGGGSSGYQGDISRSEGGSVYIPVQTRTAEETRSKELYRKKMVDTAKKFDKTTALATATQVMIQGLINARTRNEDLKKTDLSDSEIVFEAVSSSFSSISNAIMVAGIVASPNIAFAGMGLSLVAGLIDLGKHIYNLIAGKPKPEDPLVKKFNQYGDIVADSSKMGVRTCLMPGSDLIIYLSYRNDTTFKPSLEKLDMHFIDVMDSVVYYLNTSNIIMDYSLTIVCPIGYLRSPDIDVNAYVSLKETREEVRFYQINRLGAMLYKSPIVRFTCGRDITLTLKPFEVPISEMQLLKMATPGEPNETRSIPSNVCDLFPMKHFYLLVKGCPYDSSKIAIAYTTCSILLRMSVWEEEKRRWVLENPFDQKNRFKQLFVFSKFKFNDTVIKPNEIPGHAKFCANRQSNQCHWYDVMVLDDITSCEIRARKIYVEIYLFTGNRGFTSFVLTCPSGSTPVAVGDKQGIIELPFSDMFTVKMFASVKKKSIGVFCVNDYDTRYRSDMIIIKFVEPNFPKHTFSLNTYAGQSSMFNDLVGDMMPYRSRTCSNAKSKACTSYYRRINVWSPNYVVETDIGNELMIGEKYDPESATLENIQKSKLYFPHKLNLEYSLSGLGNVYDKSDRFWSDAEKSLRTFSSILLILVGCDLRKNVINYGNRISVMAYHQYKEQDYGDGKKYTFNRVKEGNCKAELDFKTKFMKIKCEEFAISRYDLYSYEGICAITVTSKDHCAAKDFDDSKKYGYSAKYANSPRKCDTHRALETVHHPDNYCGRVLITSKYVKYIHPMYEACRSYIHIYYRDTWLEKYVLEEPPYAFSFKYNTTKNEYVDSTLSNKLRDLYRIYKELYEYTESTLPKSINRLAGALTSEGRQITNVEVDSNVLEIAYLADMERIAELEVKIKSLSKEILVSTLSDDDIYEIIAKEQYETCCLLDFSTNTSTKVYPMRNYTCGNIEDFIYEYSGENETSTVVLVNGTYMKYDLFGISGASIITCFETNVIPLNINSAKKEVQNMLLLHSVERGLDDLMMELDYNISSILLENNITYIE</sequence>
<dbReference type="InterPro" id="IPR025133">
    <property type="entry name" value="Poxvirus_B22R_N_dom"/>
</dbReference>
<name>A0A1V0S7X1_CNPV</name>
<evidence type="ECO:0000313" key="5">
    <source>
        <dbReference type="Proteomes" id="UP000315116"/>
    </source>
</evidence>
<keyword evidence="1" id="KW-1133">Transmembrane helix</keyword>
<protein>
    <submittedName>
        <fullName evidence="4">SWPV1-123</fullName>
    </submittedName>
</protein>
<dbReference type="InterPro" id="IPR007490">
    <property type="entry name" value="Poxvirus_B22"/>
</dbReference>
<evidence type="ECO:0000259" key="3">
    <source>
        <dbReference type="Pfam" id="PF13169"/>
    </source>
</evidence>
<gene>
    <name evidence="4" type="primary">SWPV1-123</name>
</gene>